<dbReference type="InterPro" id="IPR028081">
    <property type="entry name" value="Leu-bd"/>
</dbReference>
<dbReference type="RefSeq" id="WP_157326803.1">
    <property type="nucleotide sequence ID" value="NZ_JANADL010000020.1"/>
</dbReference>
<dbReference type="Gene3D" id="3.40.50.2300">
    <property type="match status" value="2"/>
</dbReference>
<reference evidence="6 7" key="1">
    <citation type="submission" date="2019-12" db="EMBL/GenBank/DDBJ databases">
        <title>Draft genome sequences Bradyrhizobium cajani AMBPC1010, Bradyrhizobium pachyrhizi AMBPC1040 and Bradyrhizobium yuanmingense ALSPC3051, three plant growth promoting strains isolated from nodules of Cajanus cajan L. in Dominican Republic.</title>
        <authorList>
            <person name="Flores-Felix J.D."/>
            <person name="Araujo J."/>
            <person name="Diaz-Alcantara C."/>
            <person name="Gonzalez-Andres F."/>
            <person name="Velazquez E."/>
        </authorList>
    </citation>
    <scope>NUCLEOTIDE SEQUENCE [LARGE SCALE GENOMIC DNA]</scope>
    <source>
        <strain evidence="6 7">1010</strain>
    </source>
</reference>
<evidence type="ECO:0000313" key="7">
    <source>
        <dbReference type="Proteomes" id="UP000449969"/>
    </source>
</evidence>
<feature type="chain" id="PRO_5033017404" evidence="4">
    <location>
        <begin position="35"/>
        <end position="399"/>
    </location>
</feature>
<evidence type="ECO:0000256" key="3">
    <source>
        <dbReference type="ARBA" id="ARBA00022970"/>
    </source>
</evidence>
<feature type="signal peptide" evidence="4">
    <location>
        <begin position="1"/>
        <end position="34"/>
    </location>
</feature>
<dbReference type="EMBL" id="WQNE01000001">
    <property type="protein sequence ID" value="MVT71547.1"/>
    <property type="molecule type" value="Genomic_DNA"/>
</dbReference>
<feature type="domain" description="Leucine-binding protein" evidence="5">
    <location>
        <begin position="37"/>
        <end position="374"/>
    </location>
</feature>
<protein>
    <submittedName>
        <fullName evidence="6">ABC transporter substrate-binding protein</fullName>
    </submittedName>
</protein>
<name>A0A844SYK4_9BRAD</name>
<keyword evidence="3" id="KW-0813">Transport</keyword>
<dbReference type="Proteomes" id="UP000449969">
    <property type="component" value="Unassembled WGS sequence"/>
</dbReference>
<evidence type="ECO:0000313" key="6">
    <source>
        <dbReference type="EMBL" id="MVT71547.1"/>
    </source>
</evidence>
<dbReference type="GO" id="GO:0006865">
    <property type="term" value="P:amino acid transport"/>
    <property type="evidence" value="ECO:0007669"/>
    <property type="project" value="UniProtKB-KW"/>
</dbReference>
<dbReference type="PANTHER" id="PTHR30483">
    <property type="entry name" value="LEUCINE-SPECIFIC-BINDING PROTEIN"/>
    <property type="match status" value="1"/>
</dbReference>
<proteinExistence type="inferred from homology"/>
<organism evidence="6 7">
    <name type="scientific">Bradyrhizobium cajani</name>
    <dbReference type="NCBI Taxonomy" id="1928661"/>
    <lineage>
        <taxon>Bacteria</taxon>
        <taxon>Pseudomonadati</taxon>
        <taxon>Pseudomonadota</taxon>
        <taxon>Alphaproteobacteria</taxon>
        <taxon>Hyphomicrobiales</taxon>
        <taxon>Nitrobacteraceae</taxon>
        <taxon>Bradyrhizobium</taxon>
    </lineage>
</organism>
<comment type="caution">
    <text evidence="6">The sequence shown here is derived from an EMBL/GenBank/DDBJ whole genome shotgun (WGS) entry which is preliminary data.</text>
</comment>
<dbReference type="OrthoDB" id="6083760at2"/>
<keyword evidence="7" id="KW-1185">Reference proteome</keyword>
<evidence type="ECO:0000256" key="2">
    <source>
        <dbReference type="ARBA" id="ARBA00022729"/>
    </source>
</evidence>
<evidence type="ECO:0000259" key="5">
    <source>
        <dbReference type="Pfam" id="PF13458"/>
    </source>
</evidence>
<keyword evidence="3" id="KW-0029">Amino-acid transport</keyword>
<accession>A0A844SYK4</accession>
<gene>
    <name evidence="6" type="ORF">GPL20_00175</name>
</gene>
<dbReference type="InterPro" id="IPR051010">
    <property type="entry name" value="BCAA_transport"/>
</dbReference>
<dbReference type="AlphaFoldDB" id="A0A844SYK4"/>
<dbReference type="InterPro" id="IPR028082">
    <property type="entry name" value="Peripla_BP_I"/>
</dbReference>
<dbReference type="CDD" id="cd20013">
    <property type="entry name" value="PBP1_RPA0985_benzoate-like"/>
    <property type="match status" value="1"/>
</dbReference>
<evidence type="ECO:0000256" key="4">
    <source>
        <dbReference type="SAM" id="SignalP"/>
    </source>
</evidence>
<evidence type="ECO:0000256" key="1">
    <source>
        <dbReference type="ARBA" id="ARBA00010062"/>
    </source>
</evidence>
<sequence length="399" mass="42719">MFERRTFSYKVSCKVSWIAVAAVAGLAAVVPAKAEDSVKVGLILPMTGGQASTGKQIENAIKLYMQQKGDTVAGKKVEIILKDDGAVPDKTKTAAQELIVNDKVNFIAGFGVTPAALAAAPLATQAKIPEVVMAAGTSIITERSPYIVRTSFTLAQSSTIIGDWAVKNGIKKVATLTSDYAPGNDALNFFKQNFTAGGGEVVEEVKTPLANPDFAPFLQRMKDAKPDAIFVFVPAGQGGNFMKQYAERGLDKAGIKVIGPGDVTDDDLLNNMGDAVLGTVTAHLYSAAHPSQMNKDFVAAYKKAFGNRPGFMAVSGYDGIHLIYEALKKTGGDTNGDKLIEAMKGQKWESPRGPISIDPETRDIVQNIYIRKVEKVDGELYNVEFATFEAVKDLGKTKK</sequence>
<comment type="similarity">
    <text evidence="1">Belongs to the leucine-binding protein family.</text>
</comment>
<dbReference type="Pfam" id="PF13458">
    <property type="entry name" value="Peripla_BP_6"/>
    <property type="match status" value="1"/>
</dbReference>
<keyword evidence="2 4" id="KW-0732">Signal</keyword>
<dbReference type="SUPFAM" id="SSF53822">
    <property type="entry name" value="Periplasmic binding protein-like I"/>
    <property type="match status" value="1"/>
</dbReference>
<dbReference type="PANTHER" id="PTHR30483:SF6">
    <property type="entry name" value="PERIPLASMIC BINDING PROTEIN OF ABC TRANSPORTER FOR NATURAL AMINO ACIDS"/>
    <property type="match status" value="1"/>
</dbReference>